<protein>
    <submittedName>
        <fullName evidence="3">Cytochrome C</fullName>
    </submittedName>
</protein>
<dbReference type="CDD" id="cd08168">
    <property type="entry name" value="Cytochrom_C3"/>
    <property type="match status" value="1"/>
</dbReference>
<feature type="domain" description="Cytochrome c7-like" evidence="2">
    <location>
        <begin position="267"/>
        <end position="328"/>
    </location>
</feature>
<comment type="caution">
    <text evidence="3">The sequence shown here is derived from an EMBL/GenBank/DDBJ whole genome shotgun (WGS) entry which is preliminary data.</text>
</comment>
<name>A0A0C1QKY0_9BACT</name>
<accession>A0A0C1QKY0</accession>
<dbReference type="Gene3D" id="3.90.10.10">
    <property type="entry name" value="Cytochrome C3"/>
    <property type="match status" value="4"/>
</dbReference>
<feature type="domain" description="Cytochrome c7-like" evidence="2">
    <location>
        <begin position="193"/>
        <end position="251"/>
    </location>
</feature>
<dbReference type="NCBIfam" id="TIGR04257">
    <property type="entry name" value="nanowire_3heme"/>
    <property type="match status" value="4"/>
</dbReference>
<dbReference type="InterPro" id="IPR029467">
    <property type="entry name" value="Cyt_c7-like"/>
</dbReference>
<keyword evidence="4" id="KW-1185">Reference proteome</keyword>
<proteinExistence type="predicted"/>
<dbReference type="PANTHER" id="PTHR39425:SF1">
    <property type="entry name" value="CYTOCHROME C7-LIKE DOMAIN-CONTAINING PROTEIN"/>
    <property type="match status" value="1"/>
</dbReference>
<dbReference type="InterPro" id="IPR036280">
    <property type="entry name" value="Multihaem_cyt_sf"/>
</dbReference>
<dbReference type="AlphaFoldDB" id="A0A0C1QKY0"/>
<feature type="chain" id="PRO_5002137486" evidence="1">
    <location>
        <begin position="21"/>
        <end position="329"/>
    </location>
</feature>
<evidence type="ECO:0000313" key="4">
    <source>
        <dbReference type="Proteomes" id="UP000031433"/>
    </source>
</evidence>
<dbReference type="Proteomes" id="UP000031433">
    <property type="component" value="Unassembled WGS sequence"/>
</dbReference>
<dbReference type="PANTHER" id="PTHR39425">
    <property type="entry name" value="LIPOPROTEIN CYTOCHROME C"/>
    <property type="match status" value="1"/>
</dbReference>
<dbReference type="RefSeq" id="WP_039642876.1">
    <property type="nucleotide sequence ID" value="NZ_JXBL01000001.1"/>
</dbReference>
<organism evidence="3 4">
    <name type="scientific">Geobacter soli</name>
    <dbReference type="NCBI Taxonomy" id="1510391"/>
    <lineage>
        <taxon>Bacteria</taxon>
        <taxon>Pseudomonadati</taxon>
        <taxon>Thermodesulfobacteriota</taxon>
        <taxon>Desulfuromonadia</taxon>
        <taxon>Geobacterales</taxon>
        <taxon>Geobacteraceae</taxon>
        <taxon>Geobacter</taxon>
    </lineage>
</organism>
<evidence type="ECO:0000259" key="2">
    <source>
        <dbReference type="Pfam" id="PF14522"/>
    </source>
</evidence>
<sequence>MRFRCLPLLAVCIISLAGFAYGITIKDAVFQTKDAGRVVFSHKAHIGKKGIENNCKACHDGIFSLRKKVAYTMADMEKGKSCGACHNGKEGVFPLKECARCHAVKEITYQVKATGPTPFSHQKHLAVYDNCNACHPKLFNAGPNRRATMADMEKGKSCGACHNGKTAFGLNECATCHMVKEVTLSSPGTGKIIFSHKLHAGKMKCDQCHNKLYVPGRNKPVGMAAMEKGKSCGACHNGKTVFDVKQCAKCHPVKDVNYKVKGAGPATFSHALHLSMYTCSDCHTKLYKTGRSTKVVTMHEMEKGKSCGACHNGKTAFSVREDCVKCHNM</sequence>
<feature type="signal peptide" evidence="1">
    <location>
        <begin position="1"/>
        <end position="20"/>
    </location>
</feature>
<reference evidence="3 4" key="1">
    <citation type="submission" date="2015-01" db="EMBL/GenBank/DDBJ databases">
        <title>Genome sequence of the anaerobic bacterium Geobacter soli GSS01, a dissimilatory Fe(III) reducer from soil.</title>
        <authorList>
            <person name="Yang G."/>
            <person name="Zhou S."/>
        </authorList>
    </citation>
    <scope>NUCLEOTIDE SEQUENCE [LARGE SCALE GENOMIC DNA]</scope>
    <source>
        <strain evidence="3 4">GSS01</strain>
    </source>
</reference>
<feature type="domain" description="Cytochrome c7-like" evidence="2">
    <location>
        <begin position="119"/>
        <end position="177"/>
    </location>
</feature>
<dbReference type="EMBL" id="JXBL01000001">
    <property type="protein sequence ID" value="KIE41272.1"/>
    <property type="molecule type" value="Genomic_DNA"/>
</dbReference>
<keyword evidence="1" id="KW-0732">Signal</keyword>
<dbReference type="Pfam" id="PF14522">
    <property type="entry name" value="Cytochrome_C7"/>
    <property type="match status" value="4"/>
</dbReference>
<dbReference type="InterPro" id="IPR026352">
    <property type="entry name" value="Nanowire_3heme"/>
</dbReference>
<feature type="domain" description="Cytochrome c7-like" evidence="2">
    <location>
        <begin position="38"/>
        <end position="102"/>
    </location>
</feature>
<gene>
    <name evidence="3" type="ORF">SE37_00775</name>
</gene>
<evidence type="ECO:0000256" key="1">
    <source>
        <dbReference type="SAM" id="SignalP"/>
    </source>
</evidence>
<evidence type="ECO:0000313" key="3">
    <source>
        <dbReference type="EMBL" id="KIE41272.1"/>
    </source>
</evidence>
<dbReference type="SUPFAM" id="SSF48695">
    <property type="entry name" value="Multiheme cytochromes"/>
    <property type="match status" value="1"/>
</dbReference>